<dbReference type="Gene3D" id="3.40.710.10">
    <property type="entry name" value="DD-peptidase/beta-lactamase superfamily"/>
    <property type="match status" value="1"/>
</dbReference>
<dbReference type="EMBL" id="JACHJQ010000002">
    <property type="protein sequence ID" value="MBB4905098.1"/>
    <property type="molecule type" value="Genomic_DNA"/>
</dbReference>
<organism evidence="1 2">
    <name type="scientific">Actinophytocola algeriensis</name>
    <dbReference type="NCBI Taxonomy" id="1768010"/>
    <lineage>
        <taxon>Bacteria</taxon>
        <taxon>Bacillati</taxon>
        <taxon>Actinomycetota</taxon>
        <taxon>Actinomycetes</taxon>
        <taxon>Pseudonocardiales</taxon>
        <taxon>Pseudonocardiaceae</taxon>
    </lineage>
</organism>
<evidence type="ECO:0008006" key="3">
    <source>
        <dbReference type="Google" id="ProtNLM"/>
    </source>
</evidence>
<dbReference type="InterPro" id="IPR012338">
    <property type="entry name" value="Beta-lactam/transpept-like"/>
</dbReference>
<dbReference type="SUPFAM" id="SSF56601">
    <property type="entry name" value="beta-lactamase/transpeptidase-like"/>
    <property type="match status" value="1"/>
</dbReference>
<gene>
    <name evidence="1" type="ORF">FHR82_001315</name>
</gene>
<accession>A0A7W7VCE5</accession>
<keyword evidence="2" id="KW-1185">Reference proteome</keyword>
<proteinExistence type="predicted"/>
<dbReference type="AlphaFoldDB" id="A0A7W7VCE5"/>
<dbReference type="Proteomes" id="UP000520767">
    <property type="component" value="Unassembled WGS sequence"/>
</dbReference>
<name>A0A7W7VCE5_9PSEU</name>
<comment type="caution">
    <text evidence="1">The sequence shown here is derived from an EMBL/GenBank/DDBJ whole genome shotgun (WGS) entry which is preliminary data.</text>
</comment>
<evidence type="ECO:0000313" key="1">
    <source>
        <dbReference type="EMBL" id="MBB4905098.1"/>
    </source>
</evidence>
<reference evidence="1 2" key="1">
    <citation type="submission" date="2020-08" db="EMBL/GenBank/DDBJ databases">
        <title>Genomic Encyclopedia of Type Strains, Phase III (KMG-III): the genomes of soil and plant-associated and newly described type strains.</title>
        <authorList>
            <person name="Whitman W."/>
        </authorList>
    </citation>
    <scope>NUCLEOTIDE SEQUENCE [LARGE SCALE GENOMIC DNA]</scope>
    <source>
        <strain evidence="1 2">CECT 8960</strain>
    </source>
</reference>
<protein>
    <recommendedName>
        <fullName evidence="3">Beta-lactamase class A</fullName>
    </recommendedName>
</protein>
<dbReference type="RefSeq" id="WP_184809389.1">
    <property type="nucleotide sequence ID" value="NZ_JACHJQ010000002.1"/>
</dbReference>
<sequence>MSRPRTRWLLWTALVAVVVTAGVLVTWSVTTSAAKQGSRPPQATAEARTQPPTVASLVEPTEPAAAPVPVVPPKALVAAAEGAATEGMTLGVAVVDVTTGELVAGSDGERQFMAASLTKLILAVDVLDRHRAEGRPLDAEDLDLVGRALSSSDDNAMNALWGRHDGAGGIGRVADRLGLTASLPSGAADMWGDAEVTAADMAGIYRYVLRDMAPRDAAVIVGALSAATPVATDGFAQDYGLLHQGASPRHYAKQAWVEYAPAGYLLHSTGVAYDARTGHAYAIALLSIQPYTSEQEARDRLSSVAAAAMAALT</sequence>
<evidence type="ECO:0000313" key="2">
    <source>
        <dbReference type="Proteomes" id="UP000520767"/>
    </source>
</evidence>